<dbReference type="OrthoDB" id="219241at2"/>
<comment type="caution">
    <text evidence="1">The sequence shown here is derived from an EMBL/GenBank/DDBJ whole genome shotgun (WGS) entry which is preliminary data.</text>
</comment>
<keyword evidence="2" id="KW-1185">Reference proteome</keyword>
<reference evidence="1 2" key="1">
    <citation type="journal article" date="2010" name="J. Bacteriol.">
        <title>Genome sequence of the oligotrophic marine Gammaproteobacterium HTCC2143, isolated from the Oregon Coast.</title>
        <authorList>
            <person name="Oh H.M."/>
            <person name="Kang I."/>
            <person name="Ferriera S."/>
            <person name="Giovannoni S.J."/>
            <person name="Cho J.C."/>
        </authorList>
    </citation>
    <scope>NUCLEOTIDE SEQUENCE [LARGE SCALE GENOMIC DNA]</scope>
    <source>
        <strain evidence="1 2">HTCC2143</strain>
    </source>
</reference>
<dbReference type="AlphaFoldDB" id="A0YBP7"/>
<dbReference type="STRING" id="247633.GP2143_05985"/>
<accession>A0YBP7</accession>
<proteinExistence type="predicted"/>
<gene>
    <name evidence="1" type="ORF">GP2143_05985</name>
</gene>
<organism evidence="1 2">
    <name type="scientific">marine gamma proteobacterium HTCC2143</name>
    <dbReference type="NCBI Taxonomy" id="247633"/>
    <lineage>
        <taxon>Bacteria</taxon>
        <taxon>Pseudomonadati</taxon>
        <taxon>Pseudomonadota</taxon>
        <taxon>Gammaproteobacteria</taxon>
        <taxon>Cellvibrionales</taxon>
        <taxon>Spongiibacteraceae</taxon>
        <taxon>BD1-7 clade</taxon>
    </lineage>
</organism>
<dbReference type="eggNOG" id="ENOG502Z7VC">
    <property type="taxonomic scope" value="Bacteria"/>
</dbReference>
<protein>
    <submittedName>
        <fullName evidence="1">Uncharacterized protein</fullName>
    </submittedName>
</protein>
<dbReference type="EMBL" id="AAVT01000002">
    <property type="protein sequence ID" value="EAW31977.1"/>
    <property type="molecule type" value="Genomic_DNA"/>
</dbReference>
<sequence>MTNCTAVTGEFVTLAGERYYAIRNVDNMAPFFISVVSDSDHWMFIASTGGLTAGRISPETALFPYINVDCIYESTPHTGSKTLLRTTVDGETYAWEPFNQEHNGRYQLSRNLYKNTLGNKLLFEEINHDLQLSFRYSWASSDKYGFVRQSEIHNLNDTERTLEILDGLQNILPAGTPRFTQTNTSYLVDAYKWNELDSHTGLAMFTLFSGITDRAEPAESLRATTVFALGLSDQKILLSARQIDRFRQGLSVEQETQTRGVRGAFWLNTTLKLAAKSDHVWRMVANLEQSQSETVALQAQLADPDKLSVSIDESIVAGSDALSRIMASGDAFQLSAEETVSVHHYANVQFNVMRGGIFDEQYQIDRDDFSATIKLFNQQLFSRHQHVIQQLPEKLDYSQLLAEVQQQNDPQLLRLCYEYLPITFGRRHGDPSRPWNQFAIKLKDEQGNRLLSYQGNWRDIFQNWEALMLSYPEFIENVIATFVNASTMDGYNPYRITKEGIDWEVEEPDDPWSYIGYWGDHQIIYLQKLLELSQQFHPQRLKKLLQQAIFSYANVPYKIKPFAALLENAKSTVVYDHELADQIDARVASMGADGKLVVDADGQVYQVNLTEKLLVPLLSKLGNLVVGGGIWLNTQRPEWNDANNALVGQGLSMVTMYYMRRYTLFLKKLLTEQVGVVSLTREVSQWLTDTAQVLEDISLAIASGPINAEQRYQFLVGVGEAASRYRQTIYHQEVLSGGQLHELDAIHKLLDNALNIIDHSIQYNQRKDGLYHAYNVLSFEDARVNIDPLYLMLEGQVAALSSGAIPPKAAVKVLETLFDSAVFRPDQNSFLLYPDRDLPGFLEKNQLPTAGVTALPLLTALISEGNCQVIEQDLTGCYRFNGDIHNGDDLNHALDALIEEHGDKLEIIRKPLQKLYESVFNHKAFTGRSGGMFGFEGLGSIYWHMVSKLMLTVQENFFAARSQADDATAKQLGDLYYRVREGIGFNKTPEDYGAFPTDPYSHTPKHIGAQQPGMTGQVKEEMMARFAELGIRVSEGEINFDPCLLRPCEFIDTVKVFRFLDVHNQWQEFDVPENGLAFTWCQLPLVYRICESQSPALTVTLANGDSLSLTDLRLPADLAEAVFTRNGFIEKLELTITSEQLF</sequence>
<evidence type="ECO:0000313" key="1">
    <source>
        <dbReference type="EMBL" id="EAW31977.1"/>
    </source>
</evidence>
<dbReference type="Proteomes" id="UP000004931">
    <property type="component" value="Unassembled WGS sequence"/>
</dbReference>
<name>A0YBP7_9GAMM</name>
<evidence type="ECO:0000313" key="2">
    <source>
        <dbReference type="Proteomes" id="UP000004931"/>
    </source>
</evidence>